<keyword evidence="2" id="KW-1185">Reference proteome</keyword>
<sequence>MLTHSNSGDERDIPIPGSVDAHLAGKELNMSPRALSASSSTLFYPASVPVSSSLLPVEGLANTHSTPVSQLGHTPVSFRSTPTICSPPPSISSFLDLSISSAISCQTGDSLSAKRPRLEPSLGSEINVAIFSPDSSLSSESDNLVSSFGSRHNTPVSARTLNGKSPTHFTSAFIPFTGNLVIFSKQKSLDLPSMTKDSLLGDRTFPSGSDFAVVERPKTSAPFITLPGSALQRPESGWLDKDCSAVSMTQLEGPSVIRYPLRNGVIQHSRHRVAILHHLRSNTVAPFGMPSVDTRSVNGFFRPAFQSSTVSDPDAIGMGVVSAATSGIDLVGGEDEEEASGECGWLCLKPRALQKTRTAKWILFWLCWVAAAQATVVYWTKLCCSKLEFAVSIPDKEGKLFD</sequence>
<organism evidence="1 2">
    <name type="scientific">Halocaridina rubra</name>
    <name type="common">Hawaiian red shrimp</name>
    <dbReference type="NCBI Taxonomy" id="373956"/>
    <lineage>
        <taxon>Eukaryota</taxon>
        <taxon>Metazoa</taxon>
        <taxon>Ecdysozoa</taxon>
        <taxon>Arthropoda</taxon>
        <taxon>Crustacea</taxon>
        <taxon>Multicrustacea</taxon>
        <taxon>Malacostraca</taxon>
        <taxon>Eumalacostraca</taxon>
        <taxon>Eucarida</taxon>
        <taxon>Decapoda</taxon>
        <taxon>Pleocyemata</taxon>
        <taxon>Caridea</taxon>
        <taxon>Atyoidea</taxon>
        <taxon>Atyidae</taxon>
        <taxon>Halocaridina</taxon>
    </lineage>
</organism>
<dbReference type="AlphaFoldDB" id="A0AAN9FX85"/>
<dbReference type="Proteomes" id="UP001381693">
    <property type="component" value="Unassembled WGS sequence"/>
</dbReference>
<comment type="caution">
    <text evidence="1">The sequence shown here is derived from an EMBL/GenBank/DDBJ whole genome shotgun (WGS) entry which is preliminary data.</text>
</comment>
<evidence type="ECO:0000313" key="1">
    <source>
        <dbReference type="EMBL" id="KAK7087095.1"/>
    </source>
</evidence>
<reference evidence="1 2" key="1">
    <citation type="submission" date="2023-11" db="EMBL/GenBank/DDBJ databases">
        <title>Halocaridina rubra genome assembly.</title>
        <authorList>
            <person name="Smith C."/>
        </authorList>
    </citation>
    <scope>NUCLEOTIDE SEQUENCE [LARGE SCALE GENOMIC DNA]</scope>
    <source>
        <strain evidence="1">EP-1</strain>
        <tissue evidence="1">Whole</tissue>
    </source>
</reference>
<gene>
    <name evidence="1" type="ORF">SK128_003484</name>
</gene>
<evidence type="ECO:0000313" key="2">
    <source>
        <dbReference type="Proteomes" id="UP001381693"/>
    </source>
</evidence>
<dbReference type="EMBL" id="JAXCGZ010000004">
    <property type="protein sequence ID" value="KAK7087095.1"/>
    <property type="molecule type" value="Genomic_DNA"/>
</dbReference>
<proteinExistence type="predicted"/>
<protein>
    <submittedName>
        <fullName evidence="1">Uncharacterized protein</fullName>
    </submittedName>
</protein>
<accession>A0AAN9FX85</accession>
<name>A0AAN9FX85_HALRR</name>